<dbReference type="eggNOG" id="COG1035">
    <property type="taxonomic scope" value="Bacteria"/>
</dbReference>
<keyword evidence="3" id="KW-0411">Iron-sulfur</keyword>
<dbReference type="EMBL" id="CP002048">
    <property type="protein sequence ID" value="ADI02818.1"/>
    <property type="molecule type" value="Genomic_DNA"/>
</dbReference>
<dbReference type="AlphaFoldDB" id="D7CIU0"/>
<dbReference type="SUPFAM" id="SSF46548">
    <property type="entry name" value="alpha-helical ferredoxin"/>
    <property type="match status" value="1"/>
</dbReference>
<sequence>MKELTSQVREVAKRLLANQKVDLILGWEKGAQPFRSNLAVIRSTEEADRLVFDEFCINNLSTYLLDYRDGHEKIGIFVKGCDSRGVVRLIEDNQFARERLYIIGIPCPGMKDPVAAAWADSGLAGKPDSEGLAAKCRQCVHPNPVVFDELLGSEQAPHLEGERFADVKRIEAMTSAERYEFFAEMFSRCIRCYACRQICVACNCRKCIFDETRPQWVGREVNLADNWMYHVVRAMHIAGRCVECGECERACPVGLPLMLLNRKLIKDVNELFGPYEASLKLEEGAKPPLSVYRPDDPDNFL</sequence>
<organism evidence="5 6">
    <name type="scientific">Syntrophothermus lipocalidus (strain DSM 12680 / TGB-C1)</name>
    <dbReference type="NCBI Taxonomy" id="643648"/>
    <lineage>
        <taxon>Bacteria</taxon>
        <taxon>Bacillati</taxon>
        <taxon>Bacillota</taxon>
        <taxon>Clostridia</taxon>
        <taxon>Eubacteriales</taxon>
        <taxon>Syntrophomonadaceae</taxon>
        <taxon>Syntrophothermus</taxon>
    </lineage>
</organism>
<reference evidence="5 6" key="2">
    <citation type="journal article" date="2010" name="Stand. Genomic Sci.">
        <title>Complete genome sequence of Syntrophothermus lipocalidus type strain (TGB-C1).</title>
        <authorList>
            <person name="Djao O.D."/>
            <person name="Zhang X."/>
            <person name="Lucas S."/>
            <person name="Lapidus A."/>
            <person name="Del Rio T.G."/>
            <person name="Nolan M."/>
            <person name="Tice H."/>
            <person name="Cheng J.F."/>
            <person name="Han C."/>
            <person name="Tapia R."/>
            <person name="Goodwin L."/>
            <person name="Pitluck S."/>
            <person name="Liolios K."/>
            <person name="Ivanova N."/>
            <person name="Mavromatis K."/>
            <person name="Mikhailova N."/>
            <person name="Ovchinnikova G."/>
            <person name="Pati A."/>
            <person name="Brambilla E."/>
            <person name="Chen A."/>
            <person name="Palaniappan K."/>
            <person name="Land M."/>
            <person name="Hauser L."/>
            <person name="Chang Y.J."/>
            <person name="Jeffries C.D."/>
            <person name="Rohde M."/>
            <person name="Sikorski J."/>
            <person name="Spring S."/>
            <person name="Goker M."/>
            <person name="Detter J.C."/>
            <person name="Woyke T."/>
            <person name="Bristow J."/>
            <person name="Eisen J.A."/>
            <person name="Markowitz V."/>
            <person name="Hugenholtz P."/>
            <person name="Kyrpides N.C."/>
            <person name="Klenk H.P."/>
        </authorList>
    </citation>
    <scope>NUCLEOTIDE SEQUENCE [LARGE SCALE GENOMIC DNA]</scope>
    <source>
        <strain evidence="6">DSM 12680 / TGB-C1</strain>
    </source>
</reference>
<dbReference type="STRING" id="643648.Slip_2071"/>
<dbReference type="OrthoDB" id="9773828at2"/>
<dbReference type="HOGENOM" id="CLU_063409_0_0_9"/>
<dbReference type="GO" id="GO:0046872">
    <property type="term" value="F:metal ion binding"/>
    <property type="evidence" value="ECO:0007669"/>
    <property type="project" value="UniProtKB-KW"/>
</dbReference>
<dbReference type="PROSITE" id="PS51379">
    <property type="entry name" value="4FE4S_FER_2"/>
    <property type="match status" value="1"/>
</dbReference>
<reference evidence="6" key="1">
    <citation type="journal article" date="2010" name="Stand. Genomic Sci.">
        <title>Complete genome sequence of Syntrophothermus lipocalidus type strain (TGB-C1T).</title>
        <authorList>
            <consortium name="US DOE Joint Genome Institute (JGI-PGF)"/>
            <person name="Djao O."/>
            <person name="Zhang X."/>
            <person name="Lucas S."/>
            <person name="Lapidus A."/>
            <person name="Glavina Del Rio T."/>
            <person name="Nolan M."/>
            <person name="Tice H."/>
            <person name="Cheng J."/>
            <person name="Han C."/>
            <person name="Tapia R."/>
            <person name="Goodwin L."/>
            <person name="Pitluck S."/>
            <person name="Liolios K."/>
            <person name="Ivanova N."/>
            <person name="Mavromatis K."/>
            <person name="Mikhailova N."/>
            <person name="Ovchinnikova G."/>
            <person name="Pati A."/>
            <person name="Brambilla E."/>
            <person name="Chen A."/>
            <person name="Palaniappan K."/>
            <person name="Land M."/>
            <person name="Hauser L."/>
            <person name="Chang Y."/>
            <person name="Jeffries C."/>
            <person name="Rohde M."/>
            <person name="Sikorski J."/>
            <person name="Spring S."/>
            <person name="Goker M."/>
            <person name="Detter J."/>
            <person name="Woyke T."/>
            <person name="Bristow J."/>
            <person name="Eisen J."/>
            <person name="Markowitz V."/>
            <person name="Hugenholtz P."/>
            <person name="Kyrpides N."/>
            <person name="Klenk H."/>
        </authorList>
    </citation>
    <scope>NUCLEOTIDE SEQUENCE [LARGE SCALE GENOMIC DNA]</scope>
    <source>
        <strain evidence="6">DSM 12680 / TGB-C1</strain>
    </source>
</reference>
<dbReference type="Gene3D" id="1.10.1060.10">
    <property type="entry name" value="Alpha-helical ferredoxin"/>
    <property type="match status" value="1"/>
</dbReference>
<dbReference type="PROSITE" id="PS00198">
    <property type="entry name" value="4FE4S_FER_1"/>
    <property type="match status" value="1"/>
</dbReference>
<keyword evidence="6" id="KW-1185">Reference proteome</keyword>
<evidence type="ECO:0000256" key="2">
    <source>
        <dbReference type="ARBA" id="ARBA00023004"/>
    </source>
</evidence>
<keyword evidence="1" id="KW-0479">Metal-binding</keyword>
<dbReference type="eggNOG" id="COG1143">
    <property type="taxonomic scope" value="Bacteria"/>
</dbReference>
<dbReference type="KEGG" id="slp:Slip_2071"/>
<name>D7CIU0_SYNLT</name>
<dbReference type="RefSeq" id="WP_013176220.1">
    <property type="nucleotide sequence ID" value="NC_014220.1"/>
</dbReference>
<keyword evidence="2" id="KW-0408">Iron</keyword>
<dbReference type="InterPro" id="IPR017896">
    <property type="entry name" value="4Fe4S_Fe-S-bd"/>
</dbReference>
<evidence type="ECO:0000313" key="5">
    <source>
        <dbReference type="EMBL" id="ADI02818.1"/>
    </source>
</evidence>
<dbReference type="Proteomes" id="UP000000378">
    <property type="component" value="Chromosome"/>
</dbReference>
<proteinExistence type="predicted"/>
<evidence type="ECO:0000256" key="3">
    <source>
        <dbReference type="ARBA" id="ARBA00023014"/>
    </source>
</evidence>
<dbReference type="Pfam" id="PF13534">
    <property type="entry name" value="Fer4_17"/>
    <property type="match status" value="1"/>
</dbReference>
<evidence type="ECO:0000256" key="1">
    <source>
        <dbReference type="ARBA" id="ARBA00022723"/>
    </source>
</evidence>
<evidence type="ECO:0000259" key="4">
    <source>
        <dbReference type="PROSITE" id="PS51379"/>
    </source>
</evidence>
<dbReference type="GO" id="GO:0051536">
    <property type="term" value="F:iron-sulfur cluster binding"/>
    <property type="evidence" value="ECO:0007669"/>
    <property type="project" value="UniProtKB-KW"/>
</dbReference>
<evidence type="ECO:0000313" key="6">
    <source>
        <dbReference type="Proteomes" id="UP000000378"/>
    </source>
</evidence>
<dbReference type="InterPro" id="IPR009051">
    <property type="entry name" value="Helical_ferredxn"/>
</dbReference>
<dbReference type="InterPro" id="IPR017900">
    <property type="entry name" value="4Fe4S_Fe_S_CS"/>
</dbReference>
<protein>
    <submittedName>
        <fullName evidence="5">Coenzyme F420 hydrogenase/dehydrogenase beta subunit domain protein</fullName>
    </submittedName>
</protein>
<gene>
    <name evidence="5" type="ordered locus">Slip_2071</name>
</gene>
<feature type="domain" description="4Fe-4S ferredoxin-type" evidence="4">
    <location>
        <begin position="232"/>
        <end position="261"/>
    </location>
</feature>
<accession>D7CIU0</accession>